<sequence>MFDRVKIIFLHTVLSFENQKTISSPAVGFRIALSFVKLKSTLLRMRLFSSSKERSARLLSVFHFKKKYSPEYNSFEITLFRLT</sequence>
<organism evidence="1 4">
    <name type="scientific">Leptospira adleri</name>
    <dbReference type="NCBI Taxonomy" id="2023186"/>
    <lineage>
        <taxon>Bacteria</taxon>
        <taxon>Pseudomonadati</taxon>
        <taxon>Spirochaetota</taxon>
        <taxon>Spirochaetia</taxon>
        <taxon>Leptospirales</taxon>
        <taxon>Leptospiraceae</taxon>
        <taxon>Leptospira</taxon>
    </lineage>
</organism>
<proteinExistence type="predicted"/>
<evidence type="ECO:0000313" key="1">
    <source>
        <dbReference type="EMBL" id="PJZ53951.1"/>
    </source>
</evidence>
<dbReference type="Proteomes" id="UP000232188">
    <property type="component" value="Unassembled WGS sequence"/>
</dbReference>
<evidence type="ECO:0000313" key="2">
    <source>
        <dbReference type="EMBL" id="PJZ62039.1"/>
    </source>
</evidence>
<gene>
    <name evidence="2" type="ORF">CH376_10310</name>
    <name evidence="1" type="ORF">CH380_08105</name>
</gene>
<protein>
    <submittedName>
        <fullName evidence="1">Uncharacterized protein</fullName>
    </submittedName>
</protein>
<accession>A0A2M9YQZ4</accession>
<dbReference type="EMBL" id="NPDU01000022">
    <property type="protein sequence ID" value="PJZ62039.1"/>
    <property type="molecule type" value="Genomic_DNA"/>
</dbReference>
<dbReference type="Proteomes" id="UP000232149">
    <property type="component" value="Unassembled WGS sequence"/>
</dbReference>
<reference evidence="3 4" key="1">
    <citation type="submission" date="2017-07" db="EMBL/GenBank/DDBJ databases">
        <title>Leptospira spp. isolated from tropical soils.</title>
        <authorList>
            <person name="Thibeaux R."/>
            <person name="Iraola G."/>
            <person name="Ferres I."/>
            <person name="Bierque E."/>
            <person name="Girault D."/>
            <person name="Soupe-Gilbert M.-E."/>
            <person name="Picardeau M."/>
            <person name="Goarant C."/>
        </authorList>
    </citation>
    <scope>NUCLEOTIDE SEQUENCE [LARGE SCALE GENOMIC DNA]</scope>
    <source>
        <strain evidence="1 4">FH2-B-C1</strain>
        <strain evidence="2 3">FH2-B-D1</strain>
    </source>
</reference>
<keyword evidence="3" id="KW-1185">Reference proteome</keyword>
<evidence type="ECO:0000313" key="3">
    <source>
        <dbReference type="Proteomes" id="UP000232149"/>
    </source>
</evidence>
<dbReference type="EMBL" id="NPDV01000005">
    <property type="protein sequence ID" value="PJZ53951.1"/>
    <property type="molecule type" value="Genomic_DNA"/>
</dbReference>
<comment type="caution">
    <text evidence="1">The sequence shown here is derived from an EMBL/GenBank/DDBJ whole genome shotgun (WGS) entry which is preliminary data.</text>
</comment>
<dbReference type="AlphaFoldDB" id="A0A2M9YQZ4"/>
<name>A0A2M9YQZ4_9LEPT</name>
<evidence type="ECO:0000313" key="4">
    <source>
        <dbReference type="Proteomes" id="UP000232188"/>
    </source>
</evidence>